<reference evidence="1 2" key="1">
    <citation type="submission" date="2017-11" db="EMBL/GenBank/DDBJ databases">
        <authorList>
            <person name="Lechat P."/>
        </authorList>
    </citation>
    <scope>NUCLEOTIDE SEQUENCE [LARGE SCALE GENOMIC DNA]</scope>
    <source>
        <strain evidence="1">L495</strain>
    </source>
</reference>
<sequence length="48" mass="5383">MERRNLKDPHFIASETTAYIGRAVVSLAEDPNVFLKTGSSTSTWRLSE</sequence>
<evidence type="ECO:0000313" key="2">
    <source>
        <dbReference type="Proteomes" id="UP000234460"/>
    </source>
</evidence>
<organism evidence="1 2">
    <name type="scientific">Leptospira interrogans serovar Manilae</name>
    <dbReference type="NCBI Taxonomy" id="214675"/>
    <lineage>
        <taxon>Bacteria</taxon>
        <taxon>Pseudomonadati</taxon>
        <taxon>Spirochaetota</taxon>
        <taxon>Spirochaetia</taxon>
        <taxon>Leptospirales</taxon>
        <taxon>Leptospiraceae</taxon>
        <taxon>Leptospira</taxon>
    </lineage>
</organism>
<gene>
    <name evidence="1" type="ORF">LMANV2_600010</name>
</gene>
<protein>
    <submittedName>
        <fullName evidence="1">Uncharacterized protein</fullName>
    </submittedName>
</protein>
<proteinExistence type="predicted"/>
<comment type="caution">
    <text evidence="1">The sequence shown here is derived from an EMBL/GenBank/DDBJ whole genome shotgun (WGS) entry which is preliminary data.</text>
</comment>
<evidence type="ECO:0000313" key="1">
    <source>
        <dbReference type="EMBL" id="SOR63138.1"/>
    </source>
</evidence>
<name>A0AAQ1P1F9_LEPIR</name>
<dbReference type="Proteomes" id="UP000234460">
    <property type="component" value="Chromosome LMANV2"/>
</dbReference>
<dbReference type="AlphaFoldDB" id="A0AAQ1P1F9"/>
<accession>A0AAQ1P1F9</accession>
<dbReference type="EMBL" id="OEJX01000057">
    <property type="protein sequence ID" value="SOR63138.1"/>
    <property type="molecule type" value="Genomic_DNA"/>
</dbReference>